<keyword evidence="3 5" id="KW-0547">Nucleotide-binding</keyword>
<dbReference type="KEGG" id="aoc:Aocu_03440"/>
<dbReference type="PRINTS" id="PR00988">
    <property type="entry name" value="URIDINKINASE"/>
</dbReference>
<dbReference type="FunCoup" id="A0A061AHF8">
    <property type="interactions" value="201"/>
</dbReference>
<sequence length="208" mass="23992">MKKPYLIIVAGGSASGKSTVVKAILEKSGIKDCLTINQDDYYKNQDHMTMEERLLVNYDHPLSIDNDVLYQDLISLLEGKTILKPIYDYKNYTRSDQTETIEPKPIIILEGILSLTDKSIRNLADLKLYVESDDDLRLIRRIKRDVKERGRSLDSVVDQYLNTVKPMYHKYVKPTKRYADMIIPNDEAHQKAVDVIVGMLKSKKEELK</sequence>
<dbReference type="InterPro" id="IPR000764">
    <property type="entry name" value="Uridine_kinase-like"/>
</dbReference>
<dbReference type="GO" id="GO:0005524">
    <property type="term" value="F:ATP binding"/>
    <property type="evidence" value="ECO:0007669"/>
    <property type="project" value="UniProtKB-KW"/>
</dbReference>
<evidence type="ECO:0000313" key="7">
    <source>
        <dbReference type="EMBL" id="CDR30417.1"/>
    </source>
</evidence>
<reference evidence="8" key="1">
    <citation type="submission" date="2014-05" db="EMBL/GenBank/DDBJ databases">
        <authorList>
            <person name="Kube M."/>
        </authorList>
    </citation>
    <scope>NUCLEOTIDE SEQUENCE [LARGE SCALE GENOMIC DNA]</scope>
</reference>
<dbReference type="GO" id="GO:0044211">
    <property type="term" value="P:CTP salvage"/>
    <property type="evidence" value="ECO:0007669"/>
    <property type="project" value="UniProtKB-UniPathway"/>
</dbReference>
<keyword evidence="8" id="KW-1185">Reference proteome</keyword>
<dbReference type="PATRIC" id="fig|35623.3.peg.344"/>
<keyword evidence="5" id="KW-0067">ATP-binding</keyword>
<dbReference type="CDD" id="cd02023">
    <property type="entry name" value="UMPK"/>
    <property type="match status" value="1"/>
</dbReference>
<keyword evidence="2 5" id="KW-0808">Transferase</keyword>
<dbReference type="Proteomes" id="UP000032434">
    <property type="component" value="Chromosome 1"/>
</dbReference>
<dbReference type="Gene3D" id="3.40.50.300">
    <property type="entry name" value="P-loop containing nucleotide triphosphate hydrolases"/>
    <property type="match status" value="1"/>
</dbReference>
<dbReference type="InterPro" id="IPR006083">
    <property type="entry name" value="PRK/URK"/>
</dbReference>
<dbReference type="EMBL" id="LK028559">
    <property type="protein sequence ID" value="CDR30417.1"/>
    <property type="molecule type" value="Genomic_DNA"/>
</dbReference>
<dbReference type="RefSeq" id="WP_045748970.1">
    <property type="nucleotide sequence ID" value="NZ_FUZK01000005.1"/>
</dbReference>
<keyword evidence="4 5" id="KW-0418">Kinase</keyword>
<gene>
    <name evidence="7" type="primary">udk</name>
    <name evidence="7" type="ORF">Aocu_03440</name>
</gene>
<comment type="subcellular location">
    <subcellularLocation>
        <location evidence="5">Cytoplasm</location>
    </subcellularLocation>
</comment>
<comment type="pathway">
    <text evidence="1 5">Pyrimidine metabolism; UMP biosynthesis via salvage pathway; UMP from uridine: step 1/1.</text>
</comment>
<evidence type="ECO:0000256" key="5">
    <source>
        <dbReference type="RuleBase" id="RU003825"/>
    </source>
</evidence>
<proteinExistence type="inferred from homology"/>
<dbReference type="EC" id="2.7.1.48" evidence="5"/>
<dbReference type="GO" id="GO:0043771">
    <property type="term" value="F:cytidine kinase activity"/>
    <property type="evidence" value="ECO:0007669"/>
    <property type="project" value="RHEA"/>
</dbReference>
<dbReference type="InterPro" id="IPR027417">
    <property type="entry name" value="P-loop_NTPase"/>
</dbReference>
<evidence type="ECO:0000313" key="8">
    <source>
        <dbReference type="Proteomes" id="UP000032434"/>
    </source>
</evidence>
<dbReference type="GO" id="GO:0044206">
    <property type="term" value="P:UMP salvage"/>
    <property type="evidence" value="ECO:0007669"/>
    <property type="project" value="UniProtKB-UniPathway"/>
</dbReference>
<protein>
    <recommendedName>
        <fullName evidence="5">Uridine kinase</fullName>
        <ecNumber evidence="5">2.7.1.48</ecNumber>
    </recommendedName>
</protein>
<dbReference type="NCBIfam" id="NF004018">
    <property type="entry name" value="PRK05480.1"/>
    <property type="match status" value="1"/>
</dbReference>
<dbReference type="AlphaFoldDB" id="A0A061AHF8"/>
<dbReference type="HOGENOM" id="CLU_021278_1_2_14"/>
<organism evidence="7 8">
    <name type="scientific">Acholeplasma oculi</name>
    <dbReference type="NCBI Taxonomy" id="35623"/>
    <lineage>
        <taxon>Bacteria</taxon>
        <taxon>Bacillati</taxon>
        <taxon>Mycoplasmatota</taxon>
        <taxon>Mollicutes</taxon>
        <taxon>Acholeplasmatales</taxon>
        <taxon>Acholeplasmataceae</taxon>
        <taxon>Acholeplasma</taxon>
    </lineage>
</organism>
<comment type="catalytic activity">
    <reaction evidence="5">
        <text>uridine + ATP = UMP + ADP + H(+)</text>
        <dbReference type="Rhea" id="RHEA:16825"/>
        <dbReference type="ChEBI" id="CHEBI:15378"/>
        <dbReference type="ChEBI" id="CHEBI:16704"/>
        <dbReference type="ChEBI" id="CHEBI:30616"/>
        <dbReference type="ChEBI" id="CHEBI:57865"/>
        <dbReference type="ChEBI" id="CHEBI:456216"/>
        <dbReference type="EC" id="2.7.1.48"/>
    </reaction>
</comment>
<dbReference type="GO" id="GO:0005737">
    <property type="term" value="C:cytoplasm"/>
    <property type="evidence" value="ECO:0007669"/>
    <property type="project" value="UniProtKB-SubCell"/>
</dbReference>
<comment type="similarity">
    <text evidence="5">Belongs to the uridine kinase family.</text>
</comment>
<evidence type="ECO:0000256" key="1">
    <source>
        <dbReference type="ARBA" id="ARBA00004690"/>
    </source>
</evidence>
<dbReference type="NCBIfam" id="TIGR00235">
    <property type="entry name" value="udk"/>
    <property type="match status" value="1"/>
</dbReference>
<dbReference type="Pfam" id="PF00485">
    <property type="entry name" value="PRK"/>
    <property type="match status" value="1"/>
</dbReference>
<feature type="domain" description="Phosphoribulokinase/uridine kinase" evidence="6">
    <location>
        <begin position="7"/>
        <end position="185"/>
    </location>
</feature>
<dbReference type="STRING" id="35623.Aocu_03440"/>
<dbReference type="OrthoDB" id="9777642at2"/>
<name>A0A061AHF8_9MOLU</name>
<evidence type="ECO:0000256" key="4">
    <source>
        <dbReference type="ARBA" id="ARBA00022777"/>
    </source>
</evidence>
<accession>A0A061AHF8</accession>
<evidence type="ECO:0000256" key="3">
    <source>
        <dbReference type="ARBA" id="ARBA00022741"/>
    </source>
</evidence>
<dbReference type="GO" id="GO:0004849">
    <property type="term" value="F:uridine kinase activity"/>
    <property type="evidence" value="ECO:0007669"/>
    <property type="project" value="UniProtKB-EC"/>
</dbReference>
<dbReference type="PANTHER" id="PTHR10285">
    <property type="entry name" value="URIDINE KINASE"/>
    <property type="match status" value="1"/>
</dbReference>
<dbReference type="InParanoid" id="A0A061AHF8"/>
<comment type="catalytic activity">
    <reaction evidence="5">
        <text>cytidine + ATP = CMP + ADP + H(+)</text>
        <dbReference type="Rhea" id="RHEA:24674"/>
        <dbReference type="ChEBI" id="CHEBI:15378"/>
        <dbReference type="ChEBI" id="CHEBI:17562"/>
        <dbReference type="ChEBI" id="CHEBI:30616"/>
        <dbReference type="ChEBI" id="CHEBI:60377"/>
        <dbReference type="ChEBI" id="CHEBI:456216"/>
        <dbReference type="EC" id="2.7.1.48"/>
    </reaction>
</comment>
<keyword evidence="5" id="KW-0963">Cytoplasm</keyword>
<dbReference type="UniPathway" id="UPA00574">
    <property type="reaction ID" value="UER00637"/>
</dbReference>
<comment type="pathway">
    <text evidence="5">Pyrimidine metabolism; CTP biosynthesis via salvage pathway; CTP from cytidine: step 1/3.</text>
</comment>
<evidence type="ECO:0000259" key="6">
    <source>
        <dbReference type="Pfam" id="PF00485"/>
    </source>
</evidence>
<evidence type="ECO:0000256" key="2">
    <source>
        <dbReference type="ARBA" id="ARBA00022679"/>
    </source>
</evidence>
<dbReference type="UniPathway" id="UPA00579">
    <property type="reaction ID" value="UER00640"/>
</dbReference>
<dbReference type="SUPFAM" id="SSF52540">
    <property type="entry name" value="P-loop containing nucleoside triphosphate hydrolases"/>
    <property type="match status" value="1"/>
</dbReference>